<name>A0A9N9TJC4_PHYSR</name>
<dbReference type="AlphaFoldDB" id="A0A9N9TJC4"/>
<organism evidence="2 3">
    <name type="scientific">Phyllotreta striolata</name>
    <name type="common">Striped flea beetle</name>
    <name type="synonym">Crioceris striolata</name>
    <dbReference type="NCBI Taxonomy" id="444603"/>
    <lineage>
        <taxon>Eukaryota</taxon>
        <taxon>Metazoa</taxon>
        <taxon>Ecdysozoa</taxon>
        <taxon>Arthropoda</taxon>
        <taxon>Hexapoda</taxon>
        <taxon>Insecta</taxon>
        <taxon>Pterygota</taxon>
        <taxon>Neoptera</taxon>
        <taxon>Endopterygota</taxon>
        <taxon>Coleoptera</taxon>
        <taxon>Polyphaga</taxon>
        <taxon>Cucujiformia</taxon>
        <taxon>Chrysomeloidea</taxon>
        <taxon>Chrysomelidae</taxon>
        <taxon>Galerucinae</taxon>
        <taxon>Alticini</taxon>
        <taxon>Phyllotreta</taxon>
    </lineage>
</organism>
<dbReference type="InterPro" id="IPR002223">
    <property type="entry name" value="Kunitz_BPTI"/>
</dbReference>
<reference evidence="2" key="1">
    <citation type="submission" date="2022-01" db="EMBL/GenBank/DDBJ databases">
        <authorList>
            <person name="King R."/>
        </authorList>
    </citation>
    <scope>NUCLEOTIDE SEQUENCE</scope>
</reference>
<dbReference type="OrthoDB" id="6775666at2759"/>
<dbReference type="EMBL" id="OU900106">
    <property type="protein sequence ID" value="CAG9857281.1"/>
    <property type="molecule type" value="Genomic_DNA"/>
</dbReference>
<feature type="domain" description="BPTI/Kunitz inhibitor" evidence="1">
    <location>
        <begin position="39"/>
        <end position="82"/>
    </location>
</feature>
<dbReference type="Pfam" id="PF00014">
    <property type="entry name" value="Kunitz_BPTI"/>
    <property type="match status" value="1"/>
</dbReference>
<evidence type="ECO:0000313" key="2">
    <source>
        <dbReference type="EMBL" id="CAG9857281.1"/>
    </source>
</evidence>
<protein>
    <recommendedName>
        <fullName evidence="1">BPTI/Kunitz inhibitor domain-containing protein</fullName>
    </recommendedName>
</protein>
<evidence type="ECO:0000313" key="3">
    <source>
        <dbReference type="Proteomes" id="UP001153712"/>
    </source>
</evidence>
<gene>
    <name evidence="2" type="ORF">PHYEVI_LOCUS3686</name>
</gene>
<proteinExistence type="predicted"/>
<sequence length="98" mass="11623">MQYSIICIAIFTCIWAKPHHRQFTPADCWKSIYKDSAETERDCKAIELIYRWNVWEHKCQPMVFGSCNPSRNVFYSMEECRRVAQPVCAHLLPLPQQE</sequence>
<dbReference type="Gene3D" id="4.10.410.10">
    <property type="entry name" value="Pancreatic trypsin inhibitor Kunitz domain"/>
    <property type="match status" value="1"/>
</dbReference>
<dbReference type="Proteomes" id="UP001153712">
    <property type="component" value="Chromosome 13"/>
</dbReference>
<dbReference type="SUPFAM" id="SSF57362">
    <property type="entry name" value="BPTI-like"/>
    <property type="match status" value="1"/>
</dbReference>
<accession>A0A9N9TJC4</accession>
<dbReference type="GO" id="GO:0004867">
    <property type="term" value="F:serine-type endopeptidase inhibitor activity"/>
    <property type="evidence" value="ECO:0007669"/>
    <property type="project" value="InterPro"/>
</dbReference>
<keyword evidence="3" id="KW-1185">Reference proteome</keyword>
<dbReference type="InterPro" id="IPR036880">
    <property type="entry name" value="Kunitz_BPTI_sf"/>
</dbReference>
<evidence type="ECO:0000259" key="1">
    <source>
        <dbReference type="Pfam" id="PF00014"/>
    </source>
</evidence>